<evidence type="ECO:0000313" key="2">
    <source>
        <dbReference type="Proteomes" id="UP001249851"/>
    </source>
</evidence>
<accession>A0AAD9Q8C8</accession>
<evidence type="ECO:0000313" key="1">
    <source>
        <dbReference type="EMBL" id="KAK2556210.1"/>
    </source>
</evidence>
<protein>
    <submittedName>
        <fullName evidence="1">Uncharacterized protein</fullName>
    </submittedName>
</protein>
<dbReference type="PANTHER" id="PTHR37984">
    <property type="entry name" value="PROTEIN CBG26694"/>
    <property type="match status" value="1"/>
</dbReference>
<name>A0AAD9Q8C8_ACRCE</name>
<keyword evidence="2" id="KW-1185">Reference proteome</keyword>
<comment type="caution">
    <text evidence="1">The sequence shown here is derived from an EMBL/GenBank/DDBJ whole genome shotgun (WGS) entry which is preliminary data.</text>
</comment>
<dbReference type="InterPro" id="IPR050951">
    <property type="entry name" value="Retrovirus_Pol_polyprotein"/>
</dbReference>
<dbReference type="AlphaFoldDB" id="A0AAD9Q8C8"/>
<dbReference type="EMBL" id="JARQWQ010000057">
    <property type="protein sequence ID" value="KAK2556210.1"/>
    <property type="molecule type" value="Genomic_DNA"/>
</dbReference>
<proteinExistence type="predicted"/>
<organism evidence="1 2">
    <name type="scientific">Acropora cervicornis</name>
    <name type="common">Staghorn coral</name>
    <dbReference type="NCBI Taxonomy" id="6130"/>
    <lineage>
        <taxon>Eukaryota</taxon>
        <taxon>Metazoa</taxon>
        <taxon>Cnidaria</taxon>
        <taxon>Anthozoa</taxon>
        <taxon>Hexacorallia</taxon>
        <taxon>Scleractinia</taxon>
        <taxon>Astrocoeniina</taxon>
        <taxon>Acroporidae</taxon>
        <taxon>Acropora</taxon>
    </lineage>
</organism>
<reference evidence="1" key="1">
    <citation type="journal article" date="2023" name="G3 (Bethesda)">
        <title>Whole genome assembly and annotation of the endangered Caribbean coral Acropora cervicornis.</title>
        <authorList>
            <person name="Selwyn J.D."/>
            <person name="Vollmer S.V."/>
        </authorList>
    </citation>
    <scope>NUCLEOTIDE SEQUENCE</scope>
    <source>
        <strain evidence="1">K2</strain>
    </source>
</reference>
<sequence length="135" mass="15623">MLLCLQKYNLEMYLADTLSRASLSRDEEIRMVNFPPIHSASVENICWESLKDNSVQALREVIKNEWPETKADLPVQVTPYFDVRDQLSVEDGIVFKGDRCLISISFRPKVLARLHRSHIGREGCLRGARECVYWP</sequence>
<dbReference type="PANTHER" id="PTHR37984:SF8">
    <property type="entry name" value="CCHC-TYPE DOMAIN-CONTAINING PROTEIN"/>
    <property type="match status" value="1"/>
</dbReference>
<reference evidence="1" key="2">
    <citation type="journal article" date="2023" name="Science">
        <title>Genomic signatures of disease resistance in endangered staghorn corals.</title>
        <authorList>
            <person name="Vollmer S.V."/>
            <person name="Selwyn J.D."/>
            <person name="Despard B.A."/>
            <person name="Roesel C.L."/>
        </authorList>
    </citation>
    <scope>NUCLEOTIDE SEQUENCE</scope>
    <source>
        <strain evidence="1">K2</strain>
    </source>
</reference>
<gene>
    <name evidence="1" type="ORF">P5673_021819</name>
</gene>
<dbReference type="Proteomes" id="UP001249851">
    <property type="component" value="Unassembled WGS sequence"/>
</dbReference>